<dbReference type="AlphaFoldDB" id="A0A8B9GCD1"/>
<sequence>LQPQRWVSTVLPPSRAPSPSFFPSPTPGVKRWGTVKAAAVGLGDVNHCCEVMPREVADLGEKPGGLGTASTHLQATTRPTSPPACCLGINYGIGIKIQEPRNVLNA</sequence>
<reference evidence="2" key="1">
    <citation type="submission" date="2025-08" db="UniProtKB">
        <authorList>
            <consortium name="Ensembl"/>
        </authorList>
    </citation>
    <scope>IDENTIFICATION</scope>
</reference>
<proteinExistence type="predicted"/>
<name>A0A8B9GCD1_9PSIT</name>
<reference evidence="2" key="2">
    <citation type="submission" date="2025-09" db="UniProtKB">
        <authorList>
            <consortium name="Ensembl"/>
        </authorList>
    </citation>
    <scope>IDENTIFICATION</scope>
</reference>
<accession>A0A8B9GCD1</accession>
<evidence type="ECO:0000256" key="1">
    <source>
        <dbReference type="SAM" id="MobiDB-lite"/>
    </source>
</evidence>
<evidence type="ECO:0000313" key="3">
    <source>
        <dbReference type="Proteomes" id="UP000694522"/>
    </source>
</evidence>
<feature type="region of interest" description="Disordered" evidence="1">
    <location>
        <begin position="1"/>
        <end position="26"/>
    </location>
</feature>
<protein>
    <submittedName>
        <fullName evidence="2">Uncharacterized protein</fullName>
    </submittedName>
</protein>
<organism evidence="2 3">
    <name type="scientific">Amazona collaria</name>
    <name type="common">yellow-billed parrot</name>
    <dbReference type="NCBI Taxonomy" id="241587"/>
    <lineage>
        <taxon>Eukaryota</taxon>
        <taxon>Metazoa</taxon>
        <taxon>Chordata</taxon>
        <taxon>Craniata</taxon>
        <taxon>Vertebrata</taxon>
        <taxon>Euteleostomi</taxon>
        <taxon>Archelosauria</taxon>
        <taxon>Archosauria</taxon>
        <taxon>Dinosauria</taxon>
        <taxon>Saurischia</taxon>
        <taxon>Theropoda</taxon>
        <taxon>Coelurosauria</taxon>
        <taxon>Aves</taxon>
        <taxon>Neognathae</taxon>
        <taxon>Neoaves</taxon>
        <taxon>Telluraves</taxon>
        <taxon>Australaves</taxon>
        <taxon>Psittaciformes</taxon>
        <taxon>Psittacidae</taxon>
        <taxon>Amazona</taxon>
    </lineage>
</organism>
<feature type="compositionally biased region" description="Pro residues" evidence="1">
    <location>
        <begin position="14"/>
        <end position="26"/>
    </location>
</feature>
<keyword evidence="3" id="KW-1185">Reference proteome</keyword>
<dbReference type="Ensembl" id="ENSACOT00000022985.1">
    <property type="protein sequence ID" value="ENSACOP00000022204.1"/>
    <property type="gene ID" value="ENSACOG00000015136.1"/>
</dbReference>
<dbReference type="Proteomes" id="UP000694522">
    <property type="component" value="Unplaced"/>
</dbReference>
<evidence type="ECO:0000313" key="2">
    <source>
        <dbReference type="Ensembl" id="ENSACOP00000022204.1"/>
    </source>
</evidence>